<sequence>MRKPGFFRSFRKNRDGATAVEFALVAGPFLFFLMALIEIAAMFFAETVIDNAVLESARLIRTGQLQNGGGGATAFREEVCDRIVVIADCDRMAFEVAVFQDFDTVAPTDPLNQDGTMNEANMGFDPGRSGDIVLVRVYYRWQVLMPQLFGGRMGNMADGQRLIVSSTVFRNEPYDD</sequence>
<evidence type="ECO:0000259" key="2">
    <source>
        <dbReference type="Pfam" id="PF07811"/>
    </source>
</evidence>
<feature type="domain" description="TadE-like" evidence="2">
    <location>
        <begin position="16"/>
        <end position="58"/>
    </location>
</feature>
<protein>
    <submittedName>
        <fullName evidence="3">TadE/TadG family type IV pilus assembly protein</fullName>
    </submittedName>
</protein>
<accession>A0ABU7LNP3</accession>
<evidence type="ECO:0000313" key="3">
    <source>
        <dbReference type="EMBL" id="MEE2525517.1"/>
    </source>
</evidence>
<organism evidence="3 4">
    <name type="scientific">Hyphobacterium lacteum</name>
    <dbReference type="NCBI Taxonomy" id="3116575"/>
    <lineage>
        <taxon>Bacteria</taxon>
        <taxon>Pseudomonadati</taxon>
        <taxon>Pseudomonadota</taxon>
        <taxon>Alphaproteobacteria</taxon>
        <taxon>Maricaulales</taxon>
        <taxon>Maricaulaceae</taxon>
        <taxon>Hyphobacterium</taxon>
    </lineage>
</organism>
<dbReference type="Proteomes" id="UP001354971">
    <property type="component" value="Unassembled WGS sequence"/>
</dbReference>
<dbReference type="InterPro" id="IPR012495">
    <property type="entry name" value="TadE-like_dom"/>
</dbReference>
<dbReference type="RefSeq" id="WP_330198179.1">
    <property type="nucleotide sequence ID" value="NZ_JAZDRP010000002.1"/>
</dbReference>
<gene>
    <name evidence="3" type="ORF">V0U79_04005</name>
</gene>
<evidence type="ECO:0000256" key="1">
    <source>
        <dbReference type="SAM" id="Phobius"/>
    </source>
</evidence>
<feature type="transmembrane region" description="Helical" evidence="1">
    <location>
        <begin position="20"/>
        <end position="45"/>
    </location>
</feature>
<comment type="caution">
    <text evidence="3">The sequence shown here is derived from an EMBL/GenBank/DDBJ whole genome shotgun (WGS) entry which is preliminary data.</text>
</comment>
<proteinExistence type="predicted"/>
<dbReference type="EMBL" id="JAZDRP010000002">
    <property type="protein sequence ID" value="MEE2525517.1"/>
    <property type="molecule type" value="Genomic_DNA"/>
</dbReference>
<keyword evidence="1" id="KW-0812">Transmembrane</keyword>
<keyword evidence="1" id="KW-0472">Membrane</keyword>
<keyword evidence="4" id="KW-1185">Reference proteome</keyword>
<evidence type="ECO:0000313" key="4">
    <source>
        <dbReference type="Proteomes" id="UP001354971"/>
    </source>
</evidence>
<reference evidence="3 4" key="1">
    <citation type="submission" date="2024-01" db="EMBL/GenBank/DDBJ databases">
        <title>Hyphobacterium bacterium isolated from marine sediment.</title>
        <authorList>
            <person name="Zhao S."/>
        </authorList>
    </citation>
    <scope>NUCLEOTIDE SEQUENCE [LARGE SCALE GENOMIC DNA]</scope>
    <source>
        <strain evidence="4">HN65</strain>
    </source>
</reference>
<keyword evidence="1" id="KW-1133">Transmembrane helix</keyword>
<name>A0ABU7LNP3_9PROT</name>
<dbReference type="Pfam" id="PF07811">
    <property type="entry name" value="TadE"/>
    <property type="match status" value="1"/>
</dbReference>